<keyword evidence="1" id="KW-1133">Transmembrane helix</keyword>
<keyword evidence="1" id="KW-0812">Transmembrane</keyword>
<dbReference type="PANTHER" id="PTHR43471">
    <property type="entry name" value="ABC TRANSPORTER PERMEASE"/>
    <property type="match status" value="1"/>
</dbReference>
<evidence type="ECO:0000313" key="3">
    <source>
        <dbReference type="Proteomes" id="UP000237319"/>
    </source>
</evidence>
<gene>
    <name evidence="2" type="ORF">LYSIN_04268</name>
</gene>
<name>A0A2S5CTY5_LYSSH</name>
<dbReference type="EMBL" id="PGLV01000007">
    <property type="protein sequence ID" value="POZ54246.1"/>
    <property type="molecule type" value="Genomic_DNA"/>
</dbReference>
<dbReference type="GO" id="GO:0140359">
    <property type="term" value="F:ABC-type transporter activity"/>
    <property type="evidence" value="ECO:0007669"/>
    <property type="project" value="InterPro"/>
</dbReference>
<feature type="transmembrane region" description="Helical" evidence="1">
    <location>
        <begin position="21"/>
        <end position="41"/>
    </location>
</feature>
<feature type="transmembrane region" description="Helical" evidence="1">
    <location>
        <begin position="133"/>
        <end position="156"/>
    </location>
</feature>
<comment type="caution">
    <text evidence="2">The sequence shown here is derived from an EMBL/GenBank/DDBJ whole genome shotgun (WGS) entry which is preliminary data.</text>
</comment>
<accession>A0A2S5CTY5</accession>
<evidence type="ECO:0000256" key="1">
    <source>
        <dbReference type="SAM" id="Phobius"/>
    </source>
</evidence>
<feature type="transmembrane region" description="Helical" evidence="1">
    <location>
        <begin position="97"/>
        <end position="127"/>
    </location>
</feature>
<feature type="transmembrane region" description="Helical" evidence="1">
    <location>
        <begin position="168"/>
        <end position="194"/>
    </location>
</feature>
<dbReference type="Proteomes" id="UP000237319">
    <property type="component" value="Unassembled WGS sequence"/>
</dbReference>
<keyword evidence="1" id="KW-0472">Membrane</keyword>
<proteinExistence type="predicted"/>
<dbReference type="RefSeq" id="WP_256093174.1">
    <property type="nucleotide sequence ID" value="NZ_CP194323.1"/>
</dbReference>
<evidence type="ECO:0000313" key="2">
    <source>
        <dbReference type="EMBL" id="POZ54246.1"/>
    </source>
</evidence>
<evidence type="ECO:0008006" key="4">
    <source>
        <dbReference type="Google" id="ProtNLM"/>
    </source>
</evidence>
<protein>
    <recommendedName>
        <fullName evidence="4">ABC transporter permease</fullName>
    </recommendedName>
</protein>
<organism evidence="2 3">
    <name type="scientific">Lysinibacillus sphaericus</name>
    <name type="common">Bacillus sphaericus</name>
    <dbReference type="NCBI Taxonomy" id="1421"/>
    <lineage>
        <taxon>Bacteria</taxon>
        <taxon>Bacillati</taxon>
        <taxon>Bacillota</taxon>
        <taxon>Bacilli</taxon>
        <taxon>Bacillales</taxon>
        <taxon>Bacillaceae</taxon>
        <taxon>Lysinibacillus</taxon>
    </lineage>
</organism>
<feature type="transmembrane region" description="Helical" evidence="1">
    <location>
        <begin position="53"/>
        <end position="76"/>
    </location>
</feature>
<keyword evidence="3" id="KW-1185">Reference proteome</keyword>
<dbReference type="Pfam" id="PF12679">
    <property type="entry name" value="ABC2_membrane_2"/>
    <property type="match status" value="1"/>
</dbReference>
<dbReference type="AlphaFoldDB" id="A0A2S5CTY5"/>
<sequence>MYSMLIKLELKQMLRSRWMQLVGLLFTFVFTSIIVIQQMALPDVEGFTRQTASFLNVLLFLLPLFILTIGSMSIAGDIETGWFSLLKTYPMTRKQYIFGKYLATVIAFLLIVMVAFGVVLALGGLLGGVRLPFIFISLTLLCIAIFTSLALAIGAVAKTRLFALSLSLVLWSFFLLLLSYALMAIGTVVAGHLLQKLTIIVMHINPVEWLRFGYFIFTKQASVLGPSFYSVTAFYASPLGYVVYGLVTCLWVALPLAFTARRLKKGEKR</sequence>
<reference evidence="2 3" key="1">
    <citation type="submission" date="2017-11" db="EMBL/GenBank/DDBJ databases">
        <title>Genome sequence of Lysinibacillus sphaericus, a lignin-degrading bacteria isolated from municipal solid waste soil.</title>
        <authorList>
            <person name="Persinoti G.F."/>
            <person name="Paixao D.A."/>
            <person name="Bugg T.D."/>
            <person name="Squina F.M."/>
        </authorList>
    </citation>
    <scope>NUCLEOTIDE SEQUENCE [LARGE SCALE GENOMIC DNA]</scope>
    <source>
        <strain evidence="2 3">A1</strain>
    </source>
</reference>
<feature type="transmembrane region" description="Helical" evidence="1">
    <location>
        <begin position="241"/>
        <end position="260"/>
    </location>
</feature>
<dbReference type="GO" id="GO:0005886">
    <property type="term" value="C:plasma membrane"/>
    <property type="evidence" value="ECO:0007669"/>
    <property type="project" value="UniProtKB-SubCell"/>
</dbReference>